<evidence type="ECO:0000256" key="5">
    <source>
        <dbReference type="ARBA" id="ARBA00022741"/>
    </source>
</evidence>
<feature type="binding site" evidence="8">
    <location>
        <position position="61"/>
    </location>
    <ligand>
        <name>(R)-pantoate</name>
        <dbReference type="ChEBI" id="CHEBI:15980"/>
    </ligand>
</feature>
<evidence type="ECO:0000256" key="8">
    <source>
        <dbReference type="HAMAP-Rule" id="MF_00158"/>
    </source>
</evidence>
<dbReference type="GO" id="GO:0004592">
    <property type="term" value="F:pantoate-beta-alanine ligase activity"/>
    <property type="evidence" value="ECO:0007669"/>
    <property type="project" value="UniProtKB-UniRule"/>
</dbReference>
<dbReference type="FunFam" id="3.30.1300.10:FF:000001">
    <property type="entry name" value="Pantothenate synthetase"/>
    <property type="match status" value="1"/>
</dbReference>
<evidence type="ECO:0000256" key="7">
    <source>
        <dbReference type="ARBA" id="ARBA00048258"/>
    </source>
</evidence>
<dbReference type="InterPro" id="IPR003721">
    <property type="entry name" value="Pantoate_ligase"/>
</dbReference>
<evidence type="ECO:0000256" key="3">
    <source>
        <dbReference type="ARBA" id="ARBA00022598"/>
    </source>
</evidence>
<reference evidence="9 10" key="1">
    <citation type="submission" date="2016-12" db="EMBL/GenBank/DDBJ databases">
        <title>Genome sequencing of Methylocaldum marinum.</title>
        <authorList>
            <person name="Takeuchi M."/>
            <person name="Kamagata Y."/>
            <person name="Hiraoka S."/>
            <person name="Oshima K."/>
            <person name="Hattori M."/>
            <person name="Iwasaki W."/>
        </authorList>
    </citation>
    <scope>NUCLEOTIDE SEQUENCE [LARGE SCALE GENOMIC DNA]</scope>
    <source>
        <strain evidence="9 10">S8</strain>
    </source>
</reference>
<gene>
    <name evidence="8" type="primary">panC</name>
    <name evidence="9" type="ORF">sS8_4629</name>
</gene>
<dbReference type="RefSeq" id="WP_119631711.1">
    <property type="nucleotide sequence ID" value="NZ_AP017928.1"/>
</dbReference>
<keyword evidence="5 8" id="KW-0547">Nucleotide-binding</keyword>
<dbReference type="NCBIfam" id="TIGR00125">
    <property type="entry name" value="cyt_tran_rel"/>
    <property type="match status" value="1"/>
</dbReference>
<comment type="subunit">
    <text evidence="8">Homodimer.</text>
</comment>
<dbReference type="AlphaFoldDB" id="A0A250L2A7"/>
<evidence type="ECO:0000313" key="9">
    <source>
        <dbReference type="EMBL" id="BBA36559.1"/>
    </source>
</evidence>
<dbReference type="SUPFAM" id="SSF52374">
    <property type="entry name" value="Nucleotidylyl transferase"/>
    <property type="match status" value="1"/>
</dbReference>
<dbReference type="GO" id="GO:0005524">
    <property type="term" value="F:ATP binding"/>
    <property type="evidence" value="ECO:0007669"/>
    <property type="project" value="UniProtKB-KW"/>
</dbReference>
<proteinExistence type="inferred from homology"/>
<evidence type="ECO:0000313" key="10">
    <source>
        <dbReference type="Proteomes" id="UP000266313"/>
    </source>
</evidence>
<dbReference type="FunFam" id="3.40.50.620:FF:000013">
    <property type="entry name" value="Pantothenate synthetase"/>
    <property type="match status" value="1"/>
</dbReference>
<name>A0A250L2A7_9GAMM</name>
<dbReference type="Gene3D" id="3.40.50.620">
    <property type="entry name" value="HUPs"/>
    <property type="match status" value="1"/>
</dbReference>
<comment type="subcellular location">
    <subcellularLocation>
        <location evidence="8">Cytoplasm</location>
    </subcellularLocation>
</comment>
<dbReference type="EMBL" id="AP017928">
    <property type="protein sequence ID" value="BBA36559.1"/>
    <property type="molecule type" value="Genomic_DNA"/>
</dbReference>
<keyword evidence="4 8" id="KW-0566">Pantothenate biosynthesis</keyword>
<dbReference type="PANTHER" id="PTHR21299">
    <property type="entry name" value="CYTIDYLATE KINASE/PANTOATE-BETA-ALANINE LIGASE"/>
    <property type="match status" value="1"/>
</dbReference>
<dbReference type="EC" id="6.3.2.1" evidence="8"/>
<keyword evidence="6 8" id="KW-0067">ATP-binding</keyword>
<dbReference type="GO" id="GO:0015940">
    <property type="term" value="P:pantothenate biosynthetic process"/>
    <property type="evidence" value="ECO:0007669"/>
    <property type="project" value="UniProtKB-UniRule"/>
</dbReference>
<keyword evidence="8" id="KW-0963">Cytoplasm</keyword>
<feature type="binding site" evidence="8">
    <location>
        <position position="178"/>
    </location>
    <ligand>
        <name>ATP</name>
        <dbReference type="ChEBI" id="CHEBI:30616"/>
    </ligand>
</feature>
<keyword evidence="3 8" id="KW-0436">Ligase</keyword>
<feature type="binding site" evidence="8">
    <location>
        <position position="61"/>
    </location>
    <ligand>
        <name>beta-alanine</name>
        <dbReference type="ChEBI" id="CHEBI:57966"/>
    </ligand>
</feature>
<dbReference type="Gene3D" id="3.30.1300.10">
    <property type="entry name" value="Pantoate-beta-alanine ligase, C-terminal domain"/>
    <property type="match status" value="1"/>
</dbReference>
<dbReference type="Proteomes" id="UP000266313">
    <property type="component" value="Chromosome"/>
</dbReference>
<keyword evidence="10" id="KW-1185">Reference proteome</keyword>
<evidence type="ECO:0000256" key="4">
    <source>
        <dbReference type="ARBA" id="ARBA00022655"/>
    </source>
</evidence>
<dbReference type="OrthoDB" id="9773087at2"/>
<dbReference type="Pfam" id="PF02569">
    <property type="entry name" value="Pantoate_ligase"/>
    <property type="match status" value="1"/>
</dbReference>
<sequence length="284" mass="31450">MLVLESISALRQTLRDWRSKGISVAFVPTMGNLHAGHVHLVREAKRVADRVVVSVFVNPTQFSPGEDFDAYPRTPAEDAEKLRGAETDLLFMPAAAELYPRGSDAATFVEVPGLSDELCGQFRSGHFRGVATVVSKFFNLVQPDVALFGEKDFQQLMIIRRVVADLDFPVRIHAVATVREPSGLAMSSRNAYLTAEQKAQAARLYRCLCQAAEAIGRGERDFEQIERQQVEALQAAGFRADYFSIRRESDLAPAGQDDSDLVILAAAWLGKARLIDNIRVTRSR</sequence>
<dbReference type="InterPro" id="IPR004821">
    <property type="entry name" value="Cyt_trans-like"/>
</dbReference>
<evidence type="ECO:0000256" key="2">
    <source>
        <dbReference type="ARBA" id="ARBA00009256"/>
    </source>
</evidence>
<feature type="active site" description="Proton donor" evidence="8">
    <location>
        <position position="37"/>
    </location>
</feature>
<accession>A0A250L2A7</accession>
<evidence type="ECO:0000256" key="1">
    <source>
        <dbReference type="ARBA" id="ARBA00004990"/>
    </source>
</evidence>
<dbReference type="HAMAP" id="MF_00158">
    <property type="entry name" value="PanC"/>
    <property type="match status" value="1"/>
</dbReference>
<dbReference type="PANTHER" id="PTHR21299:SF1">
    <property type="entry name" value="PANTOATE--BETA-ALANINE LIGASE"/>
    <property type="match status" value="1"/>
</dbReference>
<protein>
    <recommendedName>
        <fullName evidence="8">Pantothenate synthetase</fullName>
        <shortName evidence="8">PS</shortName>
        <ecNumber evidence="8">6.3.2.1</ecNumber>
    </recommendedName>
    <alternativeName>
        <fullName evidence="8">Pantoate--beta-alanine ligase</fullName>
    </alternativeName>
    <alternativeName>
        <fullName evidence="8">Pantoate-activating enzyme</fullName>
    </alternativeName>
</protein>
<dbReference type="NCBIfam" id="TIGR00018">
    <property type="entry name" value="panC"/>
    <property type="match status" value="1"/>
</dbReference>
<comment type="function">
    <text evidence="8">Catalyzes the condensation of pantoate with beta-alanine in an ATP-dependent reaction via a pantoyl-adenylate intermediate.</text>
</comment>
<feature type="binding site" evidence="8">
    <location>
        <begin position="186"/>
        <end position="189"/>
    </location>
    <ligand>
        <name>ATP</name>
        <dbReference type="ChEBI" id="CHEBI:30616"/>
    </ligand>
</feature>
<organism evidence="9 10">
    <name type="scientific">Methylocaldum marinum</name>
    <dbReference type="NCBI Taxonomy" id="1432792"/>
    <lineage>
        <taxon>Bacteria</taxon>
        <taxon>Pseudomonadati</taxon>
        <taxon>Pseudomonadota</taxon>
        <taxon>Gammaproteobacteria</taxon>
        <taxon>Methylococcales</taxon>
        <taxon>Methylococcaceae</taxon>
        <taxon>Methylocaldum</taxon>
    </lineage>
</organism>
<feature type="binding site" evidence="8">
    <location>
        <begin position="149"/>
        <end position="152"/>
    </location>
    <ligand>
        <name>ATP</name>
        <dbReference type="ChEBI" id="CHEBI:30616"/>
    </ligand>
</feature>
<dbReference type="GO" id="GO:0005829">
    <property type="term" value="C:cytosol"/>
    <property type="evidence" value="ECO:0007669"/>
    <property type="project" value="TreeGrafter"/>
</dbReference>
<comment type="miscellaneous">
    <text evidence="8">The reaction proceeds by a bi uni uni bi ping pong mechanism.</text>
</comment>
<dbReference type="UniPathway" id="UPA00028">
    <property type="reaction ID" value="UER00005"/>
</dbReference>
<dbReference type="InterPro" id="IPR042176">
    <property type="entry name" value="Pantoate_ligase_C"/>
</dbReference>
<comment type="similarity">
    <text evidence="2 8">Belongs to the pantothenate synthetase family.</text>
</comment>
<dbReference type="InterPro" id="IPR014729">
    <property type="entry name" value="Rossmann-like_a/b/a_fold"/>
</dbReference>
<comment type="pathway">
    <text evidence="1 8">Cofactor biosynthesis; (R)-pantothenate biosynthesis; (R)-pantothenate from (R)-pantoate and beta-alanine: step 1/1.</text>
</comment>
<evidence type="ECO:0000256" key="6">
    <source>
        <dbReference type="ARBA" id="ARBA00022840"/>
    </source>
</evidence>
<feature type="binding site" evidence="8">
    <location>
        <begin position="30"/>
        <end position="37"/>
    </location>
    <ligand>
        <name>ATP</name>
        <dbReference type="ChEBI" id="CHEBI:30616"/>
    </ligand>
</feature>
<dbReference type="KEGG" id="mmai:sS8_4629"/>
<comment type="catalytic activity">
    <reaction evidence="7 8">
        <text>(R)-pantoate + beta-alanine + ATP = (R)-pantothenate + AMP + diphosphate + H(+)</text>
        <dbReference type="Rhea" id="RHEA:10912"/>
        <dbReference type="ChEBI" id="CHEBI:15378"/>
        <dbReference type="ChEBI" id="CHEBI:15980"/>
        <dbReference type="ChEBI" id="CHEBI:29032"/>
        <dbReference type="ChEBI" id="CHEBI:30616"/>
        <dbReference type="ChEBI" id="CHEBI:33019"/>
        <dbReference type="ChEBI" id="CHEBI:57966"/>
        <dbReference type="ChEBI" id="CHEBI:456215"/>
        <dbReference type="EC" id="6.3.2.1"/>
    </reaction>
</comment>
<feature type="binding site" evidence="8">
    <location>
        <position position="155"/>
    </location>
    <ligand>
        <name>(R)-pantoate</name>
        <dbReference type="ChEBI" id="CHEBI:15980"/>
    </ligand>
</feature>
<dbReference type="CDD" id="cd00560">
    <property type="entry name" value="PanC"/>
    <property type="match status" value="1"/>
</dbReference>